<evidence type="ECO:0000313" key="2">
    <source>
        <dbReference type="EMBL" id="VBB18701.1"/>
    </source>
</evidence>
<keyword evidence="2" id="KW-0723">Serine/threonine-protein kinase</keyword>
<accession>A0A5K0UAQ9</accession>
<dbReference type="GO" id="GO:0005524">
    <property type="term" value="F:ATP binding"/>
    <property type="evidence" value="ECO:0007669"/>
    <property type="project" value="InterPro"/>
</dbReference>
<keyword evidence="2" id="KW-0418">Kinase</keyword>
<dbReference type="PANTHER" id="PTHR44167">
    <property type="entry name" value="OVARIAN-SPECIFIC SERINE/THREONINE-PROTEIN KINASE LOK-RELATED"/>
    <property type="match status" value="1"/>
</dbReference>
<evidence type="ECO:0000313" key="3">
    <source>
        <dbReference type="Proteomes" id="UP000594342"/>
    </source>
</evidence>
<dbReference type="Pfam" id="PF00069">
    <property type="entry name" value="Pkinase"/>
    <property type="match status" value="1"/>
</dbReference>
<keyword evidence="3" id="KW-1185">Reference proteome</keyword>
<protein>
    <submittedName>
        <fullName evidence="2">Serine/threonine protein kinase</fullName>
    </submittedName>
</protein>
<dbReference type="InterPro" id="IPR000719">
    <property type="entry name" value="Prot_kinase_dom"/>
</dbReference>
<organism evidence="2 3">
    <name type="scientific">Yasminevirus sp. GU-2018</name>
    <dbReference type="NCBI Taxonomy" id="2420051"/>
    <lineage>
        <taxon>Viruses</taxon>
        <taxon>Varidnaviria</taxon>
        <taxon>Bamfordvirae</taxon>
        <taxon>Nucleocytoviricota</taxon>
        <taxon>Megaviricetes</taxon>
        <taxon>Imitervirales</taxon>
        <taxon>Mimiviridae</taxon>
        <taxon>Klosneuvirinae</taxon>
        <taxon>Yasminevirus</taxon>
        <taxon>Yasminevirus saudimassiliense</taxon>
    </lineage>
</organism>
<dbReference type="EMBL" id="UPSH01000001">
    <property type="protein sequence ID" value="VBB18701.1"/>
    <property type="molecule type" value="Genomic_DNA"/>
</dbReference>
<evidence type="ECO:0000259" key="1">
    <source>
        <dbReference type="PROSITE" id="PS50011"/>
    </source>
</evidence>
<dbReference type="Gene3D" id="1.10.510.10">
    <property type="entry name" value="Transferase(Phosphotransferase) domain 1"/>
    <property type="match status" value="1"/>
</dbReference>
<dbReference type="PROSITE" id="PS50011">
    <property type="entry name" value="PROTEIN_KINASE_DOM"/>
    <property type="match status" value="1"/>
</dbReference>
<dbReference type="InterPro" id="IPR011009">
    <property type="entry name" value="Kinase-like_dom_sf"/>
</dbReference>
<keyword evidence="2" id="KW-0808">Transferase</keyword>
<name>A0A5K0UAQ9_9VIRU</name>
<sequence>MNDSLMSNLVIDDKVIKTLLSDYKDHSINGVKYNYLGKGGEGVVYKVADRVVKIYTKVEMNMIVKEFYVFGLLKELSDVNKNVVQIFDYYLAYSNPVLTMELMDGDLTKWCTGMVENTTSKISDERYDELWLGMIFQVTYGLMFLNRLKILHTDTKSKNILFKAVSNDDDVKIYDEYKINDQSYSVPTNYRFKIADFGAVQILGSSSNRMTDEQIGLNIQKREDLYELSRILFRIKVNFGMNDYGWSEINVLLKSNKEYRDYQKQQREKLDVDLGHMPQKIRDKMLLRSLIYYAIENDLIDSEEIVRKHNLRMPSERVNAVLDRLIDPDVRNVFDLFTMFKTR</sequence>
<dbReference type="PANTHER" id="PTHR44167:SF24">
    <property type="entry name" value="SERINE_THREONINE-PROTEIN KINASE CHK2"/>
    <property type="match status" value="1"/>
</dbReference>
<gene>
    <name evidence="2" type="ORF">YASMINEVIRUS_1233</name>
</gene>
<feature type="domain" description="Protein kinase" evidence="1">
    <location>
        <begin position="30"/>
        <end position="343"/>
    </location>
</feature>
<dbReference type="SUPFAM" id="SSF56112">
    <property type="entry name" value="Protein kinase-like (PK-like)"/>
    <property type="match status" value="1"/>
</dbReference>
<reference evidence="2 3" key="1">
    <citation type="submission" date="2018-10" db="EMBL/GenBank/DDBJ databases">
        <authorList>
            <consortium name="IHU Genomes"/>
        </authorList>
    </citation>
    <scope>NUCLEOTIDE SEQUENCE [LARGE SCALE GENOMIC DNA]</scope>
    <source>
        <strain evidence="2 3">A1</strain>
    </source>
</reference>
<dbReference type="Proteomes" id="UP000594342">
    <property type="component" value="Unassembled WGS sequence"/>
</dbReference>
<proteinExistence type="predicted"/>
<dbReference type="GO" id="GO:0004674">
    <property type="term" value="F:protein serine/threonine kinase activity"/>
    <property type="evidence" value="ECO:0007669"/>
    <property type="project" value="UniProtKB-KW"/>
</dbReference>
<comment type="caution">
    <text evidence="2">The sequence shown here is derived from an EMBL/GenBank/DDBJ whole genome shotgun (WGS) entry which is preliminary data.</text>
</comment>
<dbReference type="SMART" id="SM00220">
    <property type="entry name" value="S_TKc"/>
    <property type="match status" value="1"/>
</dbReference>